<evidence type="ECO:0000256" key="2">
    <source>
        <dbReference type="ARBA" id="ARBA00022692"/>
    </source>
</evidence>
<feature type="compositionally biased region" description="Basic and acidic residues" evidence="5">
    <location>
        <begin position="251"/>
        <end position="268"/>
    </location>
</feature>
<evidence type="ECO:0000313" key="9">
    <source>
        <dbReference type="Proteomes" id="UP000019373"/>
    </source>
</evidence>
<evidence type="ECO:0000259" key="7">
    <source>
        <dbReference type="PROSITE" id="PS51503"/>
    </source>
</evidence>
<sequence length="306" mass="34473">MKLLTKEEEAAHYRATLQGGTIGVIGGLAVGTAGVVAATRRYPAFNQLTLPLKAFLITSAGTFSGIIAADHASRSYEASRNPADQAYASRKEERRQAEISGMTWTQRAMAWGKEERYKIVGASWVASMVAAFAIVGRHPTLTGPQKLVQARVYAQGLTLAVLIASAGFELQDAKDDKGRYETVEYIDEKDHKKHTRQVEREQKSDGDTLWKEMVKQEEDRLRERDEAIKKMEERDRKRRAKEHKEHPKKSKKEEQPKEEKKEEKKEEQGEGEEEEEDYQPVPGKKGEGKMMQKVSDPPHPGKSAIP</sequence>
<evidence type="ECO:0000256" key="3">
    <source>
        <dbReference type="ARBA" id="ARBA00022989"/>
    </source>
</evidence>
<dbReference type="PANTHER" id="PTHR28018">
    <property type="entry name" value="RESPIRATORY SUPERCOMPLEX FACTOR 2, MITOCHONDRIAL"/>
    <property type="match status" value="1"/>
</dbReference>
<dbReference type="PROSITE" id="PS51503">
    <property type="entry name" value="HIG1"/>
    <property type="match status" value="1"/>
</dbReference>
<evidence type="ECO:0000256" key="4">
    <source>
        <dbReference type="ARBA" id="ARBA00023136"/>
    </source>
</evidence>
<dbReference type="eggNOG" id="ENOG502QT50">
    <property type="taxonomic scope" value="Eukaryota"/>
</dbReference>
<feature type="region of interest" description="Disordered" evidence="5">
    <location>
        <begin position="190"/>
        <end position="306"/>
    </location>
</feature>
<dbReference type="Pfam" id="PF04588">
    <property type="entry name" value="HIG_1_N"/>
    <property type="match status" value="1"/>
</dbReference>
<organism evidence="8 9">
    <name type="scientific">Endocarpon pusillum (strain Z07020 / HMAS-L-300199)</name>
    <name type="common">Lichen-forming fungus</name>
    <dbReference type="NCBI Taxonomy" id="1263415"/>
    <lineage>
        <taxon>Eukaryota</taxon>
        <taxon>Fungi</taxon>
        <taxon>Dikarya</taxon>
        <taxon>Ascomycota</taxon>
        <taxon>Pezizomycotina</taxon>
        <taxon>Eurotiomycetes</taxon>
        <taxon>Chaetothyriomycetidae</taxon>
        <taxon>Verrucariales</taxon>
        <taxon>Verrucariaceae</taxon>
        <taxon>Endocarpon</taxon>
    </lineage>
</organism>
<feature type="transmembrane region" description="Helical" evidence="6">
    <location>
        <begin position="20"/>
        <end position="38"/>
    </location>
</feature>
<dbReference type="OMA" id="LWMDMVE"/>
<reference evidence="9" key="1">
    <citation type="journal article" date="2014" name="BMC Genomics">
        <title>Genome characteristics reveal the impact of lichenization on lichen-forming fungus Endocarpon pusillum Hedwig (Verrucariales, Ascomycota).</title>
        <authorList>
            <person name="Wang Y.-Y."/>
            <person name="Liu B."/>
            <person name="Zhang X.-Y."/>
            <person name="Zhou Q.-M."/>
            <person name="Zhang T."/>
            <person name="Li H."/>
            <person name="Yu Y.-F."/>
            <person name="Zhang X.-L."/>
            <person name="Hao X.-Y."/>
            <person name="Wang M."/>
            <person name="Wang L."/>
            <person name="Wei J.-C."/>
        </authorList>
    </citation>
    <scope>NUCLEOTIDE SEQUENCE [LARGE SCALE GENOMIC DNA]</scope>
    <source>
        <strain evidence="9">Z07020 / HMAS-L-300199</strain>
    </source>
</reference>
<proteinExistence type="predicted"/>
<dbReference type="InterPro" id="IPR007667">
    <property type="entry name" value="Hypoxia_induced_domain"/>
</dbReference>
<feature type="transmembrane region" description="Helical" evidence="6">
    <location>
        <begin position="152"/>
        <end position="170"/>
    </location>
</feature>
<evidence type="ECO:0000313" key="8">
    <source>
        <dbReference type="EMBL" id="ERF71424.1"/>
    </source>
</evidence>
<keyword evidence="3 6" id="KW-1133">Transmembrane helix</keyword>
<gene>
    <name evidence="8" type="ORF">EPUS_06806</name>
</gene>
<dbReference type="HOGENOM" id="CLU_079101_0_0_1"/>
<dbReference type="OrthoDB" id="1915122at2759"/>
<protein>
    <recommendedName>
        <fullName evidence="7">HIG1 domain-containing protein</fullName>
    </recommendedName>
</protein>
<feature type="transmembrane region" description="Helical" evidence="6">
    <location>
        <begin position="119"/>
        <end position="140"/>
    </location>
</feature>
<dbReference type="InterPro" id="IPR040153">
    <property type="entry name" value="Rcf2"/>
</dbReference>
<feature type="compositionally biased region" description="Basic residues" evidence="5">
    <location>
        <begin position="236"/>
        <end position="250"/>
    </location>
</feature>
<keyword evidence="9" id="KW-1185">Reference proteome</keyword>
<evidence type="ECO:0000256" key="6">
    <source>
        <dbReference type="SAM" id="Phobius"/>
    </source>
</evidence>
<comment type="subcellular location">
    <subcellularLocation>
        <location evidence="1">Mitochondrion</location>
    </subcellularLocation>
</comment>
<evidence type="ECO:0000256" key="5">
    <source>
        <dbReference type="SAM" id="MobiDB-lite"/>
    </source>
</evidence>
<keyword evidence="2 6" id="KW-0812">Transmembrane</keyword>
<accession>U1HQQ0</accession>
<feature type="compositionally biased region" description="Acidic residues" evidence="5">
    <location>
        <begin position="269"/>
        <end position="278"/>
    </location>
</feature>
<feature type="domain" description="HIG1" evidence="7">
    <location>
        <begin position="89"/>
        <end position="180"/>
    </location>
</feature>
<dbReference type="GO" id="GO:0005739">
    <property type="term" value="C:mitochondrion"/>
    <property type="evidence" value="ECO:0007669"/>
    <property type="project" value="UniProtKB-SubCell"/>
</dbReference>
<dbReference type="EMBL" id="KE721211">
    <property type="protein sequence ID" value="ERF71424.1"/>
    <property type="molecule type" value="Genomic_DNA"/>
</dbReference>
<dbReference type="Proteomes" id="UP000019373">
    <property type="component" value="Unassembled WGS sequence"/>
</dbReference>
<keyword evidence="4 6" id="KW-0472">Membrane</keyword>
<dbReference type="AlphaFoldDB" id="U1HQQ0"/>
<dbReference type="GO" id="GO:0033617">
    <property type="term" value="P:mitochondrial respiratory chain complex IV assembly"/>
    <property type="evidence" value="ECO:0007669"/>
    <property type="project" value="TreeGrafter"/>
</dbReference>
<dbReference type="GeneID" id="19241696"/>
<evidence type="ECO:0000256" key="1">
    <source>
        <dbReference type="ARBA" id="ARBA00004173"/>
    </source>
</evidence>
<dbReference type="PANTHER" id="PTHR28018:SF3">
    <property type="entry name" value="RESPIRATORY SUPERCOMPLEX FACTOR 2, MITOCHONDRIAL"/>
    <property type="match status" value="1"/>
</dbReference>
<dbReference type="RefSeq" id="XP_007802891.1">
    <property type="nucleotide sequence ID" value="XM_007804700.1"/>
</dbReference>
<feature type="compositionally biased region" description="Basic and acidic residues" evidence="5">
    <location>
        <begin position="190"/>
        <end position="235"/>
    </location>
</feature>
<name>U1HQQ0_ENDPU</name>